<dbReference type="GO" id="GO:0016740">
    <property type="term" value="F:transferase activity"/>
    <property type="evidence" value="ECO:0007669"/>
    <property type="project" value="UniProtKB-KW"/>
</dbReference>
<dbReference type="Proteomes" id="UP000435036">
    <property type="component" value="Unassembled WGS sequence"/>
</dbReference>
<comment type="caution">
    <text evidence="1">The sequence shown here is derived from an EMBL/GenBank/DDBJ whole genome shotgun (WGS) entry which is preliminary data.</text>
</comment>
<dbReference type="OrthoDB" id="956078at2"/>
<dbReference type="AlphaFoldDB" id="A0A6N8L2W0"/>
<dbReference type="EMBL" id="WSQA01000007">
    <property type="protein sequence ID" value="MVZ62488.1"/>
    <property type="molecule type" value="Genomic_DNA"/>
</dbReference>
<keyword evidence="1" id="KW-0808">Transferase</keyword>
<accession>A0A6N8L2W0</accession>
<organism evidence="1 2">
    <name type="scientific">Sphingobacterium humi</name>
    <dbReference type="NCBI Taxonomy" id="1796905"/>
    <lineage>
        <taxon>Bacteria</taxon>
        <taxon>Pseudomonadati</taxon>
        <taxon>Bacteroidota</taxon>
        <taxon>Sphingobacteriia</taxon>
        <taxon>Sphingobacteriales</taxon>
        <taxon>Sphingobacteriaceae</taxon>
        <taxon>Sphingobacterium</taxon>
    </lineage>
</organism>
<sequence length="157" mass="18140">MNIIELSSGNVIPIEVLPVHESDFKSITKKRYFFNWRTEKAFEILKLIIRGEHEILGLISFERIPNECRIHIRLLTVSVENKGDHKKYDKIAGNLIAYVAKIAVMDYAELACISLTPKSALVNHYMEKYQMNITGKTLSLEVPEILHVINQYDNDEH</sequence>
<evidence type="ECO:0000313" key="2">
    <source>
        <dbReference type="Proteomes" id="UP000435036"/>
    </source>
</evidence>
<keyword evidence="2" id="KW-1185">Reference proteome</keyword>
<evidence type="ECO:0000313" key="1">
    <source>
        <dbReference type="EMBL" id="MVZ62488.1"/>
    </source>
</evidence>
<gene>
    <name evidence="1" type="ORF">GQF63_10675</name>
</gene>
<dbReference type="RefSeq" id="WP_160369217.1">
    <property type="nucleotide sequence ID" value="NZ_WSQA01000007.1"/>
</dbReference>
<proteinExistence type="predicted"/>
<reference evidence="1 2" key="1">
    <citation type="submission" date="2019-12" db="EMBL/GenBank/DDBJ databases">
        <authorList>
            <person name="Dong K."/>
        </authorList>
    </citation>
    <scope>NUCLEOTIDE SEQUENCE [LARGE SCALE GENOMIC DNA]</scope>
    <source>
        <strain evidence="1 2">JCM 31225</strain>
    </source>
</reference>
<protein>
    <submittedName>
        <fullName evidence="1">N-acetyltransferase</fullName>
    </submittedName>
</protein>
<name>A0A6N8L2W0_9SPHI</name>